<name>A0A5N0TLQ6_9MICO</name>
<dbReference type="RefSeq" id="WP_150892252.1">
    <property type="nucleotide sequence ID" value="NZ_VYUY01000006.1"/>
</dbReference>
<evidence type="ECO:0000313" key="3">
    <source>
        <dbReference type="Proteomes" id="UP000326838"/>
    </source>
</evidence>
<dbReference type="Proteomes" id="UP000326838">
    <property type="component" value="Unassembled WGS sequence"/>
</dbReference>
<dbReference type="InterPro" id="IPR009839">
    <property type="entry name" value="SseB_N"/>
</dbReference>
<comment type="caution">
    <text evidence="2">The sequence shown here is derived from an EMBL/GenBank/DDBJ whole genome shotgun (WGS) entry which is preliminary data.</text>
</comment>
<keyword evidence="3" id="KW-1185">Reference proteome</keyword>
<protein>
    <submittedName>
        <fullName evidence="2">SseB family protein</fullName>
    </submittedName>
</protein>
<dbReference type="EMBL" id="VYUY01000006">
    <property type="protein sequence ID" value="KAA9134896.1"/>
    <property type="molecule type" value="Genomic_DNA"/>
</dbReference>
<evidence type="ECO:0000259" key="1">
    <source>
        <dbReference type="Pfam" id="PF07179"/>
    </source>
</evidence>
<gene>
    <name evidence="2" type="ORF">F6B40_04170</name>
</gene>
<proteinExistence type="predicted"/>
<evidence type="ECO:0000313" key="2">
    <source>
        <dbReference type="EMBL" id="KAA9134896.1"/>
    </source>
</evidence>
<organism evidence="2 3">
    <name type="scientific">Microbacterium caowuchunii</name>
    <dbReference type="NCBI Taxonomy" id="2614638"/>
    <lineage>
        <taxon>Bacteria</taxon>
        <taxon>Bacillati</taxon>
        <taxon>Actinomycetota</taxon>
        <taxon>Actinomycetes</taxon>
        <taxon>Micrococcales</taxon>
        <taxon>Microbacteriaceae</taxon>
        <taxon>Microbacterium</taxon>
    </lineage>
</organism>
<dbReference type="Pfam" id="PF07179">
    <property type="entry name" value="SseB"/>
    <property type="match status" value="1"/>
</dbReference>
<accession>A0A5N0TLQ6</accession>
<sequence>MTDAEQTPDDLAILAARAEAGEITHIELIDAFLGATIYVPSISDPEAGPIDPVISRIDEVDYLVIASTVDALEETIDVARFAVPMDGRVLVEGMNPELAVLVNLGGGAFAIPKAMLDDLRAGTPLG</sequence>
<dbReference type="AlphaFoldDB" id="A0A5N0TLQ6"/>
<reference evidence="3" key="1">
    <citation type="submission" date="2019-09" db="EMBL/GenBank/DDBJ databases">
        <title>Mumia zhuanghuii sp. nov. isolated from the intestinal contents of plateau pika (Ochotona curzoniae) in the Qinghai-Tibet plateau of China.</title>
        <authorList>
            <person name="Tian Z."/>
        </authorList>
    </citation>
    <scope>NUCLEOTIDE SEQUENCE [LARGE SCALE GENOMIC DNA]</scope>
    <source>
        <strain evidence="3">L-033</strain>
    </source>
</reference>
<feature type="domain" description="SseB protein N-terminal" evidence="1">
    <location>
        <begin position="13"/>
        <end position="112"/>
    </location>
</feature>